<dbReference type="NCBIfam" id="NF040920">
    <property type="entry name" value="CD1871A_fam"/>
    <property type="match status" value="1"/>
</dbReference>
<dbReference type="AlphaFoldDB" id="C8WMX0"/>
<dbReference type="KEGG" id="ele:Elen_0775"/>
<organism evidence="1 2">
    <name type="scientific">Eggerthella lenta (strain ATCC 25559 / DSM 2243 / CCUG 17323 / JCM 9979 / KCTC 3265 / NCTC 11813 / VPI 0255 / 1899 B)</name>
    <name type="common">Eubacterium lentum</name>
    <dbReference type="NCBI Taxonomy" id="479437"/>
    <lineage>
        <taxon>Bacteria</taxon>
        <taxon>Bacillati</taxon>
        <taxon>Actinomycetota</taxon>
        <taxon>Coriobacteriia</taxon>
        <taxon>Eggerthellales</taxon>
        <taxon>Eggerthellaceae</taxon>
        <taxon>Eggerthella</taxon>
    </lineage>
</organism>
<evidence type="ECO:0000313" key="1">
    <source>
        <dbReference type="EMBL" id="ACV54751.1"/>
    </source>
</evidence>
<dbReference type="HOGENOM" id="CLU_209121_1_1_11"/>
<name>C8WMX0_EGGLE</name>
<proteinExistence type="predicted"/>
<gene>
    <name evidence="1" type="ordered locus">Elen_0775</name>
</gene>
<dbReference type="Proteomes" id="UP000001377">
    <property type="component" value="Chromosome"/>
</dbReference>
<dbReference type="PaxDb" id="479437-Elen_0775"/>
<reference evidence="1 2" key="1">
    <citation type="journal article" date="2009" name="Stand. Genomic Sci.">
        <title>Complete genome sequence of Eggerthella lenta type strain (IPP VPI 0255).</title>
        <authorList>
            <person name="Saunders E."/>
            <person name="Pukall R."/>
            <person name="Abt B."/>
            <person name="Lapidus A."/>
            <person name="Glavina Del Rio T."/>
            <person name="Copeland A."/>
            <person name="Tice H."/>
            <person name="Cheng J.F."/>
            <person name="Lucas S."/>
            <person name="Chen F."/>
            <person name="Nolan M."/>
            <person name="Bruce D."/>
            <person name="Goodwin L."/>
            <person name="Pitluck S."/>
            <person name="Ivanova N."/>
            <person name="Mavromatis K."/>
            <person name="Ovchinnikova G."/>
            <person name="Pati A."/>
            <person name="Chen A."/>
            <person name="Palaniappan K."/>
            <person name="Land M."/>
            <person name="Hauser L."/>
            <person name="Chang Y.J."/>
            <person name="Jeffries C.D."/>
            <person name="Chain P."/>
            <person name="Meincke L."/>
            <person name="Sims D."/>
            <person name="Brettin T."/>
            <person name="Detter J.C."/>
            <person name="Goker M."/>
            <person name="Bristow J."/>
            <person name="Eisen J.A."/>
            <person name="Markowitz V."/>
            <person name="Hugenholtz P."/>
            <person name="Kyrpides N.C."/>
            <person name="Klenk H.P."/>
            <person name="Han C."/>
        </authorList>
    </citation>
    <scope>NUCLEOTIDE SEQUENCE [LARGE SCALE GENOMIC DNA]</scope>
    <source>
        <strain evidence="2">ATCC 25559 / DSM 2243 / CCUG 17323 / JCM 9979 / KCTC 3265 / NCTC 11813 / VPI 0255 / 1899 B</strain>
    </source>
</reference>
<dbReference type="InterPro" id="IPR047708">
    <property type="entry name" value="CD1871A-like"/>
</dbReference>
<sequence length="48" mass="5050">MFKAVKPMVQVALLIVGIAMVCFGVMRGEADAVLAKAIRLCLECIGIG</sequence>
<evidence type="ECO:0008006" key="3">
    <source>
        <dbReference type="Google" id="ProtNLM"/>
    </source>
</evidence>
<dbReference type="STRING" id="479437.Elen_0775"/>
<protein>
    <recommendedName>
        <fullName evidence="3">Thioredoxin</fullName>
    </recommendedName>
</protein>
<evidence type="ECO:0000313" key="2">
    <source>
        <dbReference type="Proteomes" id="UP000001377"/>
    </source>
</evidence>
<dbReference type="EMBL" id="CP001726">
    <property type="protein sequence ID" value="ACV54751.1"/>
    <property type="molecule type" value="Genomic_DNA"/>
</dbReference>
<dbReference type="eggNOG" id="ENOG5033B3W">
    <property type="taxonomic scope" value="Bacteria"/>
</dbReference>
<keyword evidence="2" id="KW-1185">Reference proteome</keyword>
<accession>C8WMX0</accession>